<comment type="caution">
    <text evidence="2">The sequence shown here is derived from an EMBL/GenBank/DDBJ whole genome shotgun (WGS) entry which is preliminary data.</text>
</comment>
<dbReference type="InterPro" id="IPR011009">
    <property type="entry name" value="Kinase-like_dom_sf"/>
</dbReference>
<dbReference type="GO" id="GO:0005737">
    <property type="term" value="C:cytoplasm"/>
    <property type="evidence" value="ECO:0007669"/>
    <property type="project" value="TreeGrafter"/>
</dbReference>
<name>A0AAV8UF69_9RHOD</name>
<proteinExistence type="inferred from homology"/>
<gene>
    <name evidence="2" type="ORF">NDN08_004973</name>
</gene>
<dbReference type="SUPFAM" id="SSF56112">
    <property type="entry name" value="Protein kinase-like (PK-like)"/>
    <property type="match status" value="1"/>
</dbReference>
<dbReference type="GO" id="GO:0006646">
    <property type="term" value="P:phosphatidylethanolamine biosynthetic process"/>
    <property type="evidence" value="ECO:0007669"/>
    <property type="project" value="TreeGrafter"/>
</dbReference>
<protein>
    <recommendedName>
        <fullName evidence="4">Aminoglycoside phosphotransferase domain-containing protein</fullName>
    </recommendedName>
</protein>
<organism evidence="2 3">
    <name type="scientific">Rhodosorus marinus</name>
    <dbReference type="NCBI Taxonomy" id="101924"/>
    <lineage>
        <taxon>Eukaryota</taxon>
        <taxon>Rhodophyta</taxon>
        <taxon>Stylonematophyceae</taxon>
        <taxon>Stylonematales</taxon>
        <taxon>Stylonemataceae</taxon>
        <taxon>Rhodosorus</taxon>
    </lineage>
</organism>
<dbReference type="Gene3D" id="3.90.1200.10">
    <property type="match status" value="1"/>
</dbReference>
<dbReference type="CDD" id="cd05157">
    <property type="entry name" value="ETNK_euk"/>
    <property type="match status" value="1"/>
</dbReference>
<evidence type="ECO:0000256" key="1">
    <source>
        <dbReference type="ARBA" id="ARBA00038211"/>
    </source>
</evidence>
<evidence type="ECO:0000313" key="2">
    <source>
        <dbReference type="EMBL" id="KAJ8901113.1"/>
    </source>
</evidence>
<dbReference type="GO" id="GO:0004305">
    <property type="term" value="F:ethanolamine kinase activity"/>
    <property type="evidence" value="ECO:0007669"/>
    <property type="project" value="TreeGrafter"/>
</dbReference>
<dbReference type="Gene3D" id="3.30.200.20">
    <property type="entry name" value="Phosphorylase Kinase, domain 1"/>
    <property type="match status" value="1"/>
</dbReference>
<dbReference type="Proteomes" id="UP001157974">
    <property type="component" value="Unassembled WGS sequence"/>
</dbReference>
<dbReference type="GO" id="GO:0004103">
    <property type="term" value="F:choline kinase activity"/>
    <property type="evidence" value="ECO:0007669"/>
    <property type="project" value="TreeGrafter"/>
</dbReference>
<dbReference type="AlphaFoldDB" id="A0AAV8UF69"/>
<dbReference type="EMBL" id="JAMWBK010000012">
    <property type="protein sequence ID" value="KAJ8901113.1"/>
    <property type="molecule type" value="Genomic_DNA"/>
</dbReference>
<dbReference type="PANTHER" id="PTHR22603:SF93">
    <property type="entry name" value="RE24176P"/>
    <property type="match status" value="1"/>
</dbReference>
<evidence type="ECO:0008006" key="4">
    <source>
        <dbReference type="Google" id="ProtNLM"/>
    </source>
</evidence>
<keyword evidence="3" id="KW-1185">Reference proteome</keyword>
<evidence type="ECO:0000313" key="3">
    <source>
        <dbReference type="Proteomes" id="UP001157974"/>
    </source>
</evidence>
<sequence length="338" mass="38540">MVKSLDVSVVEDNDIRKVCREGLQGWKQLEDSEIRISQLPGGITNVMWSAEASVDGVKPARVAVRVFGSGASVDRATENSIYRKLSELKVAPEFLVDFGNGRVEMFLPGRTLTRTDIHEQIISERIAEELARLHLVDLRGEDEVPEPTVWSLLDEWLKESLKIIPEIPSFPFDKKQLETSLRDAKQMATQKYANSQVVFCHNDLLAANILWDSDKQQIHFIDFEYGSFNPRGLDLGNHLAEWMGGTEDSIVHLASYPNANQRYQFCQAYLRTLLSVEPDDDQVAELVDEVNFYSLVSHLHWGLWGLCQSVSSTLEFDYALFGTNRLRAYFKYAEEFLK</sequence>
<accession>A0AAV8UF69</accession>
<comment type="similarity">
    <text evidence="1">Belongs to the choline/ethanolamine kinase family.</text>
</comment>
<dbReference type="Pfam" id="PF01633">
    <property type="entry name" value="Choline_kinase"/>
    <property type="match status" value="1"/>
</dbReference>
<dbReference type="PANTHER" id="PTHR22603">
    <property type="entry name" value="CHOLINE/ETHANOALAMINE KINASE"/>
    <property type="match status" value="1"/>
</dbReference>
<reference evidence="2 3" key="1">
    <citation type="journal article" date="2023" name="Nat. Commun.">
        <title>Origin of minicircular mitochondrial genomes in red algae.</title>
        <authorList>
            <person name="Lee Y."/>
            <person name="Cho C.H."/>
            <person name="Lee Y.M."/>
            <person name="Park S.I."/>
            <person name="Yang J.H."/>
            <person name="West J.A."/>
            <person name="Bhattacharya D."/>
            <person name="Yoon H.S."/>
        </authorList>
    </citation>
    <scope>NUCLEOTIDE SEQUENCE [LARGE SCALE GENOMIC DNA]</scope>
    <source>
        <strain evidence="2 3">CCMP1338</strain>
        <tissue evidence="2">Whole cell</tissue>
    </source>
</reference>